<evidence type="ECO:0000256" key="2">
    <source>
        <dbReference type="ARBA" id="ARBA00022553"/>
    </source>
</evidence>
<dbReference type="GO" id="GO:0043041">
    <property type="term" value="P:amino acid activation for nonribosomal peptide biosynthetic process"/>
    <property type="evidence" value="ECO:0007669"/>
    <property type="project" value="TreeGrafter"/>
</dbReference>
<dbReference type="GO" id="GO:0031177">
    <property type="term" value="F:phosphopantetheine binding"/>
    <property type="evidence" value="ECO:0007669"/>
    <property type="project" value="TreeGrafter"/>
</dbReference>
<dbReference type="GO" id="GO:0005829">
    <property type="term" value="C:cytosol"/>
    <property type="evidence" value="ECO:0007669"/>
    <property type="project" value="TreeGrafter"/>
</dbReference>
<dbReference type="InterPro" id="IPR023213">
    <property type="entry name" value="CAT-like_dom_sf"/>
</dbReference>
<evidence type="ECO:0000313" key="5">
    <source>
        <dbReference type="EMBL" id="KAG9496485.1"/>
    </source>
</evidence>
<name>A0A9P8D6Z8_9HYPO</name>
<evidence type="ECO:0000256" key="1">
    <source>
        <dbReference type="ARBA" id="ARBA00022450"/>
    </source>
</evidence>
<keyword evidence="1" id="KW-0596">Phosphopantetheine</keyword>
<proteinExistence type="predicted"/>
<dbReference type="EMBL" id="JAHBCI010000009">
    <property type="protein sequence ID" value="KAG9496485.1"/>
    <property type="molecule type" value="Genomic_DNA"/>
</dbReference>
<dbReference type="InterPro" id="IPR009081">
    <property type="entry name" value="PP-bd_ACP"/>
</dbReference>
<dbReference type="GO" id="GO:0044550">
    <property type="term" value="P:secondary metabolite biosynthetic process"/>
    <property type="evidence" value="ECO:0007669"/>
    <property type="project" value="TreeGrafter"/>
</dbReference>
<dbReference type="PROSITE" id="PS50075">
    <property type="entry name" value="CARRIER"/>
    <property type="match status" value="2"/>
</dbReference>
<organism evidence="5 6">
    <name type="scientific">Fusarium musae</name>
    <dbReference type="NCBI Taxonomy" id="1042133"/>
    <lineage>
        <taxon>Eukaryota</taxon>
        <taxon>Fungi</taxon>
        <taxon>Dikarya</taxon>
        <taxon>Ascomycota</taxon>
        <taxon>Pezizomycotina</taxon>
        <taxon>Sordariomycetes</taxon>
        <taxon>Hypocreomycetidae</taxon>
        <taxon>Hypocreales</taxon>
        <taxon>Nectriaceae</taxon>
        <taxon>Fusarium</taxon>
    </lineage>
</organism>
<comment type="caution">
    <text evidence="5">The sequence shown here is derived from an EMBL/GenBank/DDBJ whole genome shotgun (WGS) entry which is preliminary data.</text>
</comment>
<reference evidence="5" key="1">
    <citation type="journal article" date="2021" name="Mol. Plant Microbe Interact.">
        <title>Telomere to telomere genome assembly of Fusarium musae F31, causal agent of crown rot disease of banana.</title>
        <authorList>
            <person name="Degradi L."/>
            <person name="Tava V."/>
            <person name="Kunova A."/>
            <person name="Cortesi P."/>
            <person name="Saracchi M."/>
            <person name="Pasquali M."/>
        </authorList>
    </citation>
    <scope>NUCLEOTIDE SEQUENCE</scope>
    <source>
        <strain evidence="5">F31</strain>
    </source>
</reference>
<dbReference type="Pfam" id="PF00550">
    <property type="entry name" value="PP-binding"/>
    <property type="match status" value="2"/>
</dbReference>
<dbReference type="Gene3D" id="3.30.559.10">
    <property type="entry name" value="Chloramphenicol acetyltransferase-like domain"/>
    <property type="match status" value="1"/>
</dbReference>
<protein>
    <submittedName>
        <fullName evidence="5">Secondary metabolism biosynthetic enzyme</fullName>
    </submittedName>
</protein>
<gene>
    <name evidence="5" type="ORF">J7337_011261</name>
</gene>
<dbReference type="RefSeq" id="XP_044675485.1">
    <property type="nucleotide sequence ID" value="XM_044828810.1"/>
</dbReference>
<dbReference type="GO" id="GO:0016874">
    <property type="term" value="F:ligase activity"/>
    <property type="evidence" value="ECO:0007669"/>
    <property type="project" value="UniProtKB-KW"/>
</dbReference>
<dbReference type="InterPro" id="IPR006162">
    <property type="entry name" value="Ppantetheine_attach_site"/>
</dbReference>
<dbReference type="AlphaFoldDB" id="A0A9P8D6Z8"/>
<feature type="domain" description="Carrier" evidence="4">
    <location>
        <begin position="1"/>
        <end position="56"/>
    </location>
</feature>
<dbReference type="KEGG" id="fmu:J7337_011261"/>
<evidence type="ECO:0000313" key="6">
    <source>
        <dbReference type="Proteomes" id="UP000827133"/>
    </source>
</evidence>
<evidence type="ECO:0000256" key="3">
    <source>
        <dbReference type="ARBA" id="ARBA00022598"/>
    </source>
</evidence>
<dbReference type="InterPro" id="IPR036736">
    <property type="entry name" value="ACP-like_sf"/>
</dbReference>
<feature type="domain" description="Carrier" evidence="4">
    <location>
        <begin position="76"/>
        <end position="150"/>
    </location>
</feature>
<dbReference type="PANTHER" id="PTHR45527">
    <property type="entry name" value="NONRIBOSOMAL PEPTIDE SYNTHETASE"/>
    <property type="match status" value="1"/>
</dbReference>
<evidence type="ECO:0000259" key="4">
    <source>
        <dbReference type="PROSITE" id="PS50075"/>
    </source>
</evidence>
<dbReference type="SUPFAM" id="SSF52777">
    <property type="entry name" value="CoA-dependent acyltransferases"/>
    <property type="match status" value="1"/>
</dbReference>
<dbReference type="GeneID" id="68319117"/>
<keyword evidence="6" id="KW-1185">Reference proteome</keyword>
<dbReference type="PROSITE" id="PS00012">
    <property type="entry name" value="PHOSPHOPANTETHEINE"/>
    <property type="match status" value="1"/>
</dbReference>
<keyword evidence="2" id="KW-0597">Phosphoprotein</keyword>
<dbReference type="SUPFAM" id="SSF47336">
    <property type="entry name" value="ACP-like"/>
    <property type="match status" value="2"/>
</dbReference>
<dbReference type="Proteomes" id="UP000827133">
    <property type="component" value="Unassembled WGS sequence"/>
</dbReference>
<dbReference type="PANTHER" id="PTHR45527:SF1">
    <property type="entry name" value="FATTY ACID SYNTHASE"/>
    <property type="match status" value="1"/>
</dbReference>
<dbReference type="Gene3D" id="3.40.50.1820">
    <property type="entry name" value="alpha/beta hydrolase"/>
    <property type="match status" value="2"/>
</dbReference>
<accession>A0A9P8D6Z8</accession>
<dbReference type="InterPro" id="IPR029058">
    <property type="entry name" value="AB_hydrolase_fold"/>
</dbReference>
<keyword evidence="3" id="KW-0436">Ligase</keyword>
<sequence>MKVGISDDFFKLAGHSLLATKPISRVEQRFNVRVTVKDAFDNPVFAHLAVVIREGLASRTTLTNGQDKQGWSARVAPRTETEIILCDEASKLLGIEVGITDNFFDLGGHSMMATKLAMRLGRRLDATIVVKDIFDYPVLFQLSKKLESTGSGTGDDELQVDEYNPFELLSLEDPQDFIQREVCSQLNVSFESIQDMYQCTQMQKSFLFSPGTGSPRPLTPFYIDFPVDSDPVDSDPATLVRACQSLIQRIDMFRTAFVLASGQLCQVVLKHLVVPIETIVTNQNVNTATNDFLDEHAQDPIRLGE</sequence>